<organism evidence="7 8">
    <name type="scientific">Nocardia yunnanensis</name>
    <dbReference type="NCBI Taxonomy" id="2382165"/>
    <lineage>
        <taxon>Bacteria</taxon>
        <taxon>Bacillati</taxon>
        <taxon>Actinomycetota</taxon>
        <taxon>Actinomycetes</taxon>
        <taxon>Mycobacteriales</taxon>
        <taxon>Nocardiaceae</taxon>
        <taxon>Nocardia</taxon>
    </lineage>
</organism>
<dbReference type="SUPFAM" id="SSF53335">
    <property type="entry name" value="S-adenosyl-L-methionine-dependent methyltransferases"/>
    <property type="match status" value="1"/>
</dbReference>
<evidence type="ECO:0000256" key="4">
    <source>
        <dbReference type="ARBA" id="ARBA00022679"/>
    </source>
</evidence>
<proteinExistence type="inferred from homology"/>
<accession>A0A386ZMY8</accession>
<dbReference type="OrthoDB" id="9806164at2"/>
<evidence type="ECO:0000256" key="2">
    <source>
        <dbReference type="ARBA" id="ARBA00008138"/>
    </source>
</evidence>
<evidence type="ECO:0000313" key="7">
    <source>
        <dbReference type="EMBL" id="AYF78059.1"/>
    </source>
</evidence>
<sequence length="288" mass="31459">MEHGEPSWTARATAYARAYHQIADEPLIFTDPLASRLLGVTDDKLAELDATALARPGQDAETTRQRRLFLAARSRFAEDTVHEAFASGVRQVVILGAGLDTFAYRNPHPELRVFEVDHPATQAWKRERLTASGIALPASLVFAPVDFETGTLAAGLADAGFDRSQPAVFVWLGVIFYLTTEAITGTLEYVAGQSDSVLVFDYLQPAADDADRADMRARSERLAAIGEPFLSVFTPTQIAERLRAAGFTRIEDHSAPDLIDGYRGAAAAEHPLRPTQVLRSARILRAAR</sequence>
<dbReference type="InterPro" id="IPR029063">
    <property type="entry name" value="SAM-dependent_MTases_sf"/>
</dbReference>
<dbReference type="EMBL" id="CP032568">
    <property type="protein sequence ID" value="AYF78059.1"/>
    <property type="molecule type" value="Genomic_DNA"/>
</dbReference>
<dbReference type="EC" id="2.1.1.-" evidence="6"/>
<evidence type="ECO:0000256" key="3">
    <source>
        <dbReference type="ARBA" id="ARBA00022603"/>
    </source>
</evidence>
<dbReference type="Proteomes" id="UP000267164">
    <property type="component" value="Chromosome"/>
</dbReference>
<evidence type="ECO:0000256" key="6">
    <source>
        <dbReference type="RuleBase" id="RU362030"/>
    </source>
</evidence>
<keyword evidence="4 7" id="KW-0808">Transferase</keyword>
<evidence type="ECO:0000256" key="1">
    <source>
        <dbReference type="ARBA" id="ARBA00003907"/>
    </source>
</evidence>
<evidence type="ECO:0000256" key="5">
    <source>
        <dbReference type="ARBA" id="ARBA00022691"/>
    </source>
</evidence>
<dbReference type="Pfam" id="PF04072">
    <property type="entry name" value="LCM"/>
    <property type="match status" value="1"/>
</dbReference>
<name>A0A386ZMY8_9NOCA</name>
<comment type="function">
    <text evidence="1 6">Exhibits S-adenosyl-L-methionine-dependent methyltransferase activity.</text>
</comment>
<protein>
    <recommendedName>
        <fullName evidence="6">S-adenosyl-L-methionine-dependent methyltransferase</fullName>
        <ecNumber evidence="6">2.1.1.-</ecNumber>
    </recommendedName>
</protein>
<dbReference type="GO" id="GO:0032259">
    <property type="term" value="P:methylation"/>
    <property type="evidence" value="ECO:0007669"/>
    <property type="project" value="UniProtKB-KW"/>
</dbReference>
<dbReference type="AlphaFoldDB" id="A0A386ZMY8"/>
<dbReference type="PANTHER" id="PTHR43619:SF2">
    <property type="entry name" value="S-ADENOSYL-L-METHIONINE-DEPENDENT METHYLTRANSFERASES SUPERFAMILY PROTEIN"/>
    <property type="match status" value="1"/>
</dbReference>
<gene>
    <name evidence="7" type="ORF">D7D52_34320</name>
</gene>
<dbReference type="InterPro" id="IPR007213">
    <property type="entry name" value="Ppm1/Ppm2/Tcmp"/>
</dbReference>
<keyword evidence="3 6" id="KW-0489">Methyltransferase</keyword>
<dbReference type="NCBIfam" id="TIGR00027">
    <property type="entry name" value="mthyl_TIGR00027"/>
    <property type="match status" value="1"/>
</dbReference>
<dbReference type="RefSeq" id="WP_120743141.1">
    <property type="nucleotide sequence ID" value="NZ_CP032568.1"/>
</dbReference>
<dbReference type="PANTHER" id="PTHR43619">
    <property type="entry name" value="S-ADENOSYL-L-METHIONINE-DEPENDENT METHYLTRANSFERASE YKTD-RELATED"/>
    <property type="match status" value="1"/>
</dbReference>
<dbReference type="Gene3D" id="3.40.50.150">
    <property type="entry name" value="Vaccinia Virus protein VP39"/>
    <property type="match status" value="1"/>
</dbReference>
<keyword evidence="5 6" id="KW-0949">S-adenosyl-L-methionine</keyword>
<dbReference type="InterPro" id="IPR011610">
    <property type="entry name" value="SAM_mthyl_Trfase_ML2640-like"/>
</dbReference>
<reference evidence="7 8" key="1">
    <citation type="submission" date="2018-09" db="EMBL/GenBank/DDBJ databases">
        <title>Nocardia yunnanensis sp. nov., an actinomycete isolated from a soil sample.</title>
        <authorList>
            <person name="Zhang J."/>
        </authorList>
    </citation>
    <scope>NUCLEOTIDE SEQUENCE [LARGE SCALE GENOMIC DNA]</scope>
    <source>
        <strain evidence="7 8">CFHS0054</strain>
    </source>
</reference>
<keyword evidence="8" id="KW-1185">Reference proteome</keyword>
<evidence type="ECO:0000313" key="8">
    <source>
        <dbReference type="Proteomes" id="UP000267164"/>
    </source>
</evidence>
<dbReference type="GO" id="GO:0008168">
    <property type="term" value="F:methyltransferase activity"/>
    <property type="evidence" value="ECO:0007669"/>
    <property type="project" value="UniProtKB-UniRule"/>
</dbReference>
<comment type="similarity">
    <text evidence="2 6">Belongs to the UPF0677 family.</text>
</comment>
<dbReference type="KEGG" id="nyu:D7D52_34320"/>